<proteinExistence type="predicted"/>
<dbReference type="EMBL" id="JAACFV010000269">
    <property type="protein sequence ID" value="KAF7502324.1"/>
    <property type="molecule type" value="Genomic_DNA"/>
</dbReference>
<comment type="caution">
    <text evidence="2">The sequence shown here is derived from an EMBL/GenBank/DDBJ whole genome shotgun (WGS) entry which is preliminary data.</text>
</comment>
<accession>A0A8H7A7E2</accession>
<keyword evidence="3" id="KW-1185">Reference proteome</keyword>
<dbReference type="OrthoDB" id="3791134at2759"/>
<evidence type="ECO:0000313" key="2">
    <source>
        <dbReference type="EMBL" id="KAF7502324.1"/>
    </source>
</evidence>
<name>A0A8H7A7E2_9EURO</name>
<organism evidence="2 3">
    <name type="scientific">Endocarpon pusillum</name>
    <dbReference type="NCBI Taxonomy" id="364733"/>
    <lineage>
        <taxon>Eukaryota</taxon>
        <taxon>Fungi</taxon>
        <taxon>Dikarya</taxon>
        <taxon>Ascomycota</taxon>
        <taxon>Pezizomycotina</taxon>
        <taxon>Eurotiomycetes</taxon>
        <taxon>Chaetothyriomycetidae</taxon>
        <taxon>Verrucariales</taxon>
        <taxon>Verrucariaceae</taxon>
        <taxon>Endocarpon</taxon>
    </lineage>
</organism>
<evidence type="ECO:0000313" key="3">
    <source>
        <dbReference type="Proteomes" id="UP000606974"/>
    </source>
</evidence>
<gene>
    <name evidence="2" type="ORF">GJ744_006025</name>
</gene>
<dbReference type="Proteomes" id="UP000606974">
    <property type="component" value="Unassembled WGS sequence"/>
</dbReference>
<feature type="compositionally biased region" description="Polar residues" evidence="1">
    <location>
        <begin position="126"/>
        <end position="149"/>
    </location>
</feature>
<dbReference type="AlphaFoldDB" id="A0A8H7A7E2"/>
<reference evidence="2" key="1">
    <citation type="submission" date="2020-02" db="EMBL/GenBank/DDBJ databases">
        <authorList>
            <person name="Palmer J.M."/>
        </authorList>
    </citation>
    <scope>NUCLEOTIDE SEQUENCE</scope>
    <source>
        <strain evidence="2">EPUS1.4</strain>
        <tissue evidence="2">Thallus</tissue>
    </source>
</reference>
<protein>
    <submittedName>
        <fullName evidence="2">Uncharacterized protein</fullName>
    </submittedName>
</protein>
<feature type="compositionally biased region" description="Polar residues" evidence="1">
    <location>
        <begin position="62"/>
        <end position="77"/>
    </location>
</feature>
<feature type="region of interest" description="Disordered" evidence="1">
    <location>
        <begin position="21"/>
        <end position="149"/>
    </location>
</feature>
<sequence length="149" mass="15718">MPSAKVDFFWDWDFVNVTVTRSQGAPKITPAWKGGKAIPKLPPKPKALPSSSTPRPPVRPSINTTRSQKSSDSNTPRITDVTDTEDIPKSEGTKPTATSSASKSTSGNTKKNTPKLKETGAAKAKASSNAPTTSKAVKGTSKPQVNGTR</sequence>
<evidence type="ECO:0000256" key="1">
    <source>
        <dbReference type="SAM" id="MobiDB-lite"/>
    </source>
</evidence>
<feature type="compositionally biased region" description="Low complexity" evidence="1">
    <location>
        <begin position="93"/>
        <end position="111"/>
    </location>
</feature>